<reference evidence="1 2" key="2">
    <citation type="journal article" date="2022" name="Mol. Ecol. Resour.">
        <title>The genomes of chicory, endive, great burdock and yacon provide insights into Asteraceae paleo-polyploidization history and plant inulin production.</title>
        <authorList>
            <person name="Fan W."/>
            <person name="Wang S."/>
            <person name="Wang H."/>
            <person name="Wang A."/>
            <person name="Jiang F."/>
            <person name="Liu H."/>
            <person name="Zhao H."/>
            <person name="Xu D."/>
            <person name="Zhang Y."/>
        </authorList>
    </citation>
    <scope>NUCLEOTIDE SEQUENCE [LARGE SCALE GENOMIC DNA]</scope>
    <source>
        <strain evidence="2">cv. Punajuju</strain>
        <tissue evidence="1">Leaves</tissue>
    </source>
</reference>
<protein>
    <submittedName>
        <fullName evidence="1">Uncharacterized protein</fullName>
    </submittedName>
</protein>
<proteinExistence type="predicted"/>
<comment type="caution">
    <text evidence="1">The sequence shown here is derived from an EMBL/GenBank/DDBJ whole genome shotgun (WGS) entry which is preliminary data.</text>
</comment>
<gene>
    <name evidence="1" type="ORF">L2E82_33864</name>
</gene>
<dbReference type="Proteomes" id="UP001055811">
    <property type="component" value="Linkage Group LG06"/>
</dbReference>
<reference evidence="2" key="1">
    <citation type="journal article" date="2022" name="Mol. Ecol. Resour.">
        <title>The genomes of chicory, endive, great burdock and yacon provide insights into Asteraceae palaeo-polyploidization history and plant inulin production.</title>
        <authorList>
            <person name="Fan W."/>
            <person name="Wang S."/>
            <person name="Wang H."/>
            <person name="Wang A."/>
            <person name="Jiang F."/>
            <person name="Liu H."/>
            <person name="Zhao H."/>
            <person name="Xu D."/>
            <person name="Zhang Y."/>
        </authorList>
    </citation>
    <scope>NUCLEOTIDE SEQUENCE [LARGE SCALE GENOMIC DNA]</scope>
    <source>
        <strain evidence="2">cv. Punajuju</strain>
    </source>
</reference>
<sequence>MFSLSSTVSIVSTPSPQMFLLLLVDPTSDQFEDLTVVGEFSLCKVDYMSSLCHIKVEDDEMVEVVNKEKI</sequence>
<keyword evidence="2" id="KW-1185">Reference proteome</keyword>
<evidence type="ECO:0000313" key="2">
    <source>
        <dbReference type="Proteomes" id="UP001055811"/>
    </source>
</evidence>
<name>A0ACB9BL73_CICIN</name>
<organism evidence="1 2">
    <name type="scientific">Cichorium intybus</name>
    <name type="common">Chicory</name>
    <dbReference type="NCBI Taxonomy" id="13427"/>
    <lineage>
        <taxon>Eukaryota</taxon>
        <taxon>Viridiplantae</taxon>
        <taxon>Streptophyta</taxon>
        <taxon>Embryophyta</taxon>
        <taxon>Tracheophyta</taxon>
        <taxon>Spermatophyta</taxon>
        <taxon>Magnoliopsida</taxon>
        <taxon>eudicotyledons</taxon>
        <taxon>Gunneridae</taxon>
        <taxon>Pentapetalae</taxon>
        <taxon>asterids</taxon>
        <taxon>campanulids</taxon>
        <taxon>Asterales</taxon>
        <taxon>Asteraceae</taxon>
        <taxon>Cichorioideae</taxon>
        <taxon>Cichorieae</taxon>
        <taxon>Cichoriinae</taxon>
        <taxon>Cichorium</taxon>
    </lineage>
</organism>
<dbReference type="EMBL" id="CM042014">
    <property type="protein sequence ID" value="KAI3722779.1"/>
    <property type="molecule type" value="Genomic_DNA"/>
</dbReference>
<accession>A0ACB9BL73</accession>
<evidence type="ECO:0000313" key="1">
    <source>
        <dbReference type="EMBL" id="KAI3722779.1"/>
    </source>
</evidence>